<gene>
    <name evidence="2" type="ORF">J2S74_005545</name>
</gene>
<name>A0ABU0A3L2_9BACI</name>
<reference evidence="2 3" key="1">
    <citation type="submission" date="2023-07" db="EMBL/GenBank/DDBJ databases">
        <title>Genomic Encyclopedia of Type Strains, Phase IV (KMG-IV): sequencing the most valuable type-strain genomes for metagenomic binning, comparative biology and taxonomic classification.</title>
        <authorList>
            <person name="Goeker M."/>
        </authorList>
    </citation>
    <scope>NUCLEOTIDE SEQUENCE [LARGE SCALE GENOMIC DNA]</scope>
    <source>
        <strain evidence="2 3">DSM 9768</strain>
    </source>
</reference>
<feature type="transmembrane region" description="Helical" evidence="1">
    <location>
        <begin position="41"/>
        <end position="62"/>
    </location>
</feature>
<keyword evidence="1" id="KW-1133">Transmembrane helix</keyword>
<evidence type="ECO:0000256" key="1">
    <source>
        <dbReference type="SAM" id="Phobius"/>
    </source>
</evidence>
<comment type="caution">
    <text evidence="2">The sequence shown here is derived from an EMBL/GenBank/DDBJ whole genome shotgun (WGS) entry which is preliminary data.</text>
</comment>
<feature type="transmembrane region" description="Helical" evidence="1">
    <location>
        <begin position="68"/>
        <end position="89"/>
    </location>
</feature>
<sequence length="90" mass="10376">MEDHLLIFVFIIFIINGFGFMMMGVDKQRAKTKQWRISERSLFLIALLGGALGVFAGLKFFRHKTKKALFLIGLPLIIGIHFMLVILYFL</sequence>
<evidence type="ECO:0000313" key="3">
    <source>
        <dbReference type="Proteomes" id="UP001230005"/>
    </source>
</evidence>
<dbReference type="Pfam" id="PF06961">
    <property type="entry name" value="DUF1294"/>
    <property type="match status" value="1"/>
</dbReference>
<dbReference type="EMBL" id="JAUSUG010000048">
    <property type="protein sequence ID" value="MDQ0258081.1"/>
    <property type="molecule type" value="Genomic_DNA"/>
</dbReference>
<proteinExistence type="predicted"/>
<dbReference type="InterPro" id="IPR012156">
    <property type="entry name" value="Cold_shock_CspA"/>
</dbReference>
<dbReference type="InterPro" id="IPR010718">
    <property type="entry name" value="DUF1294"/>
</dbReference>
<protein>
    <submittedName>
        <fullName evidence="2">Uncharacterized membrane protein YsdA (DUF1294 family)</fullName>
    </submittedName>
</protein>
<feature type="transmembrane region" description="Helical" evidence="1">
    <location>
        <begin position="6"/>
        <end position="25"/>
    </location>
</feature>
<dbReference type="Proteomes" id="UP001230005">
    <property type="component" value="Unassembled WGS sequence"/>
</dbReference>
<keyword evidence="1" id="KW-0472">Membrane</keyword>
<keyword evidence="3" id="KW-1185">Reference proteome</keyword>
<accession>A0ABU0A3L2</accession>
<keyword evidence="1" id="KW-0812">Transmembrane</keyword>
<dbReference type="PIRSF" id="PIRSF002599">
    <property type="entry name" value="Cold_shock_A"/>
    <property type="match status" value="1"/>
</dbReference>
<dbReference type="RefSeq" id="WP_307332815.1">
    <property type="nucleotide sequence ID" value="NZ_JAUSUG010000048.1"/>
</dbReference>
<evidence type="ECO:0000313" key="2">
    <source>
        <dbReference type="EMBL" id="MDQ0258081.1"/>
    </source>
</evidence>
<organism evidence="2 3">
    <name type="scientific">Evansella vedderi</name>
    <dbReference type="NCBI Taxonomy" id="38282"/>
    <lineage>
        <taxon>Bacteria</taxon>
        <taxon>Bacillati</taxon>
        <taxon>Bacillota</taxon>
        <taxon>Bacilli</taxon>
        <taxon>Bacillales</taxon>
        <taxon>Bacillaceae</taxon>
        <taxon>Evansella</taxon>
    </lineage>
</organism>